<evidence type="ECO:0000259" key="7">
    <source>
        <dbReference type="PROSITE" id="PS50252"/>
    </source>
</evidence>
<dbReference type="InterPro" id="IPR001699">
    <property type="entry name" value="TF_T-box"/>
</dbReference>
<evidence type="ECO:0000256" key="1">
    <source>
        <dbReference type="ARBA" id="ARBA00004123"/>
    </source>
</evidence>
<dbReference type="GO" id="GO:0000978">
    <property type="term" value="F:RNA polymerase II cis-regulatory region sequence-specific DNA binding"/>
    <property type="evidence" value="ECO:0007669"/>
    <property type="project" value="InterPro"/>
</dbReference>
<evidence type="ECO:0000313" key="11">
    <source>
        <dbReference type="WBParaSite" id="DME_0000045201-mRNA-1"/>
    </source>
</evidence>
<evidence type="ECO:0000313" key="10">
    <source>
        <dbReference type="Proteomes" id="UP000274756"/>
    </source>
</evidence>
<evidence type="ECO:0000256" key="4">
    <source>
        <dbReference type="ARBA" id="ARBA00023163"/>
    </source>
</evidence>
<dbReference type="GO" id="GO:0005634">
    <property type="term" value="C:nucleus"/>
    <property type="evidence" value="ECO:0007669"/>
    <property type="project" value="UniProtKB-SubCell"/>
</dbReference>
<dbReference type="PANTHER" id="PTHR11267:SF195">
    <property type="entry name" value="OPTOMOTOR-BLIND-RELATED-GENE-1, ISOFORM A"/>
    <property type="match status" value="1"/>
</dbReference>
<dbReference type="InterPro" id="IPR046360">
    <property type="entry name" value="T-box_DNA-bd"/>
</dbReference>
<dbReference type="InterPro" id="IPR018186">
    <property type="entry name" value="TF_T-box_CS"/>
</dbReference>
<keyword evidence="4" id="KW-0804">Transcription</keyword>
<accession>A0A0N4U1H0</accession>
<evidence type="ECO:0000256" key="6">
    <source>
        <dbReference type="PROSITE-ProRule" id="PRU00201"/>
    </source>
</evidence>
<dbReference type="WBParaSite" id="DME_0000045201-mRNA-1">
    <property type="protein sequence ID" value="DME_0000045201-mRNA-1"/>
    <property type="gene ID" value="DME_0000045201"/>
</dbReference>
<dbReference type="SMART" id="SM00425">
    <property type="entry name" value="TBOX"/>
    <property type="match status" value="1"/>
</dbReference>
<keyword evidence="3 6" id="KW-0238">DNA-binding</keyword>
<evidence type="ECO:0000313" key="9">
    <source>
        <dbReference type="Proteomes" id="UP000038040"/>
    </source>
</evidence>
<dbReference type="SUPFAM" id="SSF49417">
    <property type="entry name" value="p53-like transcription factors"/>
    <property type="match status" value="1"/>
</dbReference>
<protein>
    <submittedName>
        <fullName evidence="11">T-box domain-containing protein</fullName>
    </submittedName>
</protein>
<evidence type="ECO:0000256" key="3">
    <source>
        <dbReference type="ARBA" id="ARBA00023125"/>
    </source>
</evidence>
<dbReference type="PROSITE" id="PS01283">
    <property type="entry name" value="TBOX_1"/>
    <property type="match status" value="1"/>
</dbReference>
<dbReference type="OrthoDB" id="7442607at2759"/>
<organism evidence="9 11">
    <name type="scientific">Dracunculus medinensis</name>
    <name type="common">Guinea worm</name>
    <dbReference type="NCBI Taxonomy" id="318479"/>
    <lineage>
        <taxon>Eukaryota</taxon>
        <taxon>Metazoa</taxon>
        <taxon>Ecdysozoa</taxon>
        <taxon>Nematoda</taxon>
        <taxon>Chromadorea</taxon>
        <taxon>Rhabditida</taxon>
        <taxon>Spirurina</taxon>
        <taxon>Dracunculoidea</taxon>
        <taxon>Dracunculidae</taxon>
        <taxon>Dracunculus</taxon>
    </lineage>
</organism>
<dbReference type="STRING" id="318479.A0A0N4U1H0"/>
<comment type="subcellular location">
    <subcellularLocation>
        <location evidence="1 6">Nucleus</location>
    </subcellularLocation>
</comment>
<keyword evidence="10" id="KW-1185">Reference proteome</keyword>
<dbReference type="Pfam" id="PF00907">
    <property type="entry name" value="T-box"/>
    <property type="match status" value="1"/>
</dbReference>
<dbReference type="GO" id="GO:0000785">
    <property type="term" value="C:chromatin"/>
    <property type="evidence" value="ECO:0007669"/>
    <property type="project" value="TreeGrafter"/>
</dbReference>
<dbReference type="InterPro" id="IPR036960">
    <property type="entry name" value="T-box_sf"/>
</dbReference>
<dbReference type="InterPro" id="IPR008967">
    <property type="entry name" value="p53-like_TF_DNA-bd_sf"/>
</dbReference>
<evidence type="ECO:0000313" key="8">
    <source>
        <dbReference type="EMBL" id="VDN54839.1"/>
    </source>
</evidence>
<name>A0A0N4U1H0_DRAME</name>
<evidence type="ECO:0000256" key="2">
    <source>
        <dbReference type="ARBA" id="ARBA00023015"/>
    </source>
</evidence>
<sequence>MFYIEYCSQTMNKCFTIDYLIGNHNDGCHKTDKLDDDDKLIDRDNNHTISIVNERNIFNINELNKYHIGLRNVNIKLEGSSLWNKFHSYNTEMIVTKNGRRMFPTLQISLTGLISNLDYSIMVDLNCIDNKRYRYSFHQSKWIVAGPGEAELPCRVHVHSESPASGGHWMKQVISFDKIKLTNNQLDQNGHIIVNSMHRYQPNIHIVVHSDEAGMKCRTFTFSNTSFMAVTAYQNHRITELKIESNPFAKGFRECEINDSISFVMNPFLPLYNSFFHSQFQGNKQIGN</sequence>
<dbReference type="Proteomes" id="UP000038040">
    <property type="component" value="Unplaced"/>
</dbReference>
<keyword evidence="5 6" id="KW-0539">Nucleus</keyword>
<dbReference type="PRINTS" id="PR00937">
    <property type="entry name" value="TBOX"/>
</dbReference>
<dbReference type="Gene3D" id="2.60.40.820">
    <property type="entry name" value="Transcription factor, T-box"/>
    <property type="match status" value="1"/>
</dbReference>
<dbReference type="FunFam" id="2.60.40.820:FF:000015">
    <property type="entry name" value="T-box transcription factor mls-1"/>
    <property type="match status" value="1"/>
</dbReference>
<dbReference type="Proteomes" id="UP000274756">
    <property type="component" value="Unassembled WGS sequence"/>
</dbReference>
<reference evidence="11" key="1">
    <citation type="submission" date="2017-02" db="UniProtKB">
        <authorList>
            <consortium name="WormBaseParasite"/>
        </authorList>
    </citation>
    <scope>IDENTIFICATION</scope>
</reference>
<dbReference type="PROSITE" id="PS50252">
    <property type="entry name" value="TBOX_3"/>
    <property type="match status" value="1"/>
</dbReference>
<dbReference type="GO" id="GO:0000981">
    <property type="term" value="F:DNA-binding transcription factor activity, RNA polymerase II-specific"/>
    <property type="evidence" value="ECO:0007669"/>
    <property type="project" value="TreeGrafter"/>
</dbReference>
<dbReference type="AlphaFoldDB" id="A0A0N4U1H0"/>
<reference evidence="8 10" key="2">
    <citation type="submission" date="2018-11" db="EMBL/GenBank/DDBJ databases">
        <authorList>
            <consortium name="Pathogen Informatics"/>
        </authorList>
    </citation>
    <scope>NUCLEOTIDE SEQUENCE [LARGE SCALE GENOMIC DNA]</scope>
</reference>
<dbReference type="GO" id="GO:0001708">
    <property type="term" value="P:cell fate specification"/>
    <property type="evidence" value="ECO:0007669"/>
    <property type="project" value="TreeGrafter"/>
</dbReference>
<dbReference type="GO" id="GO:0045893">
    <property type="term" value="P:positive regulation of DNA-templated transcription"/>
    <property type="evidence" value="ECO:0007669"/>
    <property type="project" value="InterPro"/>
</dbReference>
<feature type="domain" description="T-box" evidence="7">
    <location>
        <begin position="77"/>
        <end position="254"/>
    </location>
</feature>
<comment type="caution">
    <text evidence="6">Lacks conserved residue(s) required for the propagation of feature annotation.</text>
</comment>
<keyword evidence="2" id="KW-0805">Transcription regulation</keyword>
<gene>
    <name evidence="8" type="ORF">DME_LOCUS4812</name>
</gene>
<dbReference type="EMBL" id="UYYG01001151">
    <property type="protein sequence ID" value="VDN54839.1"/>
    <property type="molecule type" value="Genomic_DNA"/>
</dbReference>
<evidence type="ECO:0000256" key="5">
    <source>
        <dbReference type="ARBA" id="ARBA00023242"/>
    </source>
</evidence>
<proteinExistence type="predicted"/>
<dbReference type="PANTHER" id="PTHR11267">
    <property type="entry name" value="T-BOX PROTEIN-RELATED"/>
    <property type="match status" value="1"/>
</dbReference>